<comment type="subcellular location">
    <subcellularLocation>
        <location evidence="1">Nucleus</location>
        <location evidence="1">Nucleoplasm</location>
    </subcellularLocation>
</comment>
<keyword evidence="5" id="KW-0862">Zinc</keyword>
<dbReference type="GO" id="GO:0043565">
    <property type="term" value="F:sequence-specific DNA binding"/>
    <property type="evidence" value="ECO:0007669"/>
    <property type="project" value="InterPro"/>
</dbReference>
<evidence type="ECO:0000256" key="1">
    <source>
        <dbReference type="ARBA" id="ARBA00004642"/>
    </source>
</evidence>
<feature type="coiled-coil region" evidence="13">
    <location>
        <begin position="167"/>
        <end position="208"/>
    </location>
</feature>
<evidence type="ECO:0000256" key="2">
    <source>
        <dbReference type="ARBA" id="ARBA00006177"/>
    </source>
</evidence>
<dbReference type="VEuPathDB" id="VectorBase:AMAM014515"/>
<keyword evidence="16" id="KW-1185">Reference proteome</keyword>
<comment type="similarity">
    <text evidence="2">Belongs to the THAP1 family.</text>
</comment>
<reference evidence="15" key="2">
    <citation type="submission" date="2020-05" db="UniProtKB">
        <authorList>
            <consortium name="EnsemblMetazoa"/>
        </authorList>
    </citation>
    <scope>IDENTIFICATION</scope>
    <source>
        <strain evidence="15">maculatus3</strain>
    </source>
</reference>
<evidence type="ECO:0000259" key="14">
    <source>
        <dbReference type="PROSITE" id="PS50950"/>
    </source>
</evidence>
<protein>
    <recommendedName>
        <fullName evidence="14">THAP-type domain-containing protein</fullName>
    </recommendedName>
</protein>
<evidence type="ECO:0000313" key="15">
    <source>
        <dbReference type="EnsemblMetazoa" id="AMAM014515-PA"/>
    </source>
</evidence>
<organism evidence="15 16">
    <name type="scientific">Anopheles maculatus</name>
    <dbReference type="NCBI Taxonomy" id="74869"/>
    <lineage>
        <taxon>Eukaryota</taxon>
        <taxon>Metazoa</taxon>
        <taxon>Ecdysozoa</taxon>
        <taxon>Arthropoda</taxon>
        <taxon>Hexapoda</taxon>
        <taxon>Insecta</taxon>
        <taxon>Pterygota</taxon>
        <taxon>Neoptera</taxon>
        <taxon>Endopterygota</taxon>
        <taxon>Diptera</taxon>
        <taxon>Nematocera</taxon>
        <taxon>Culicoidea</taxon>
        <taxon>Culicidae</taxon>
        <taxon>Anophelinae</taxon>
        <taxon>Anopheles</taxon>
        <taxon>Anopheles maculatus group</taxon>
    </lineage>
</organism>
<keyword evidence="4 12" id="KW-0863">Zinc-finger</keyword>
<dbReference type="PANTHER" id="PTHR46600">
    <property type="entry name" value="THAP DOMAIN-CONTAINING"/>
    <property type="match status" value="1"/>
</dbReference>
<reference evidence="16" key="1">
    <citation type="submission" date="2013-09" db="EMBL/GenBank/DDBJ databases">
        <title>The Genome Sequence of Anopheles maculatus species B.</title>
        <authorList>
            <consortium name="The Broad Institute Genomics Platform"/>
            <person name="Neafsey D.E."/>
            <person name="Besansky N."/>
            <person name="Howell P."/>
            <person name="Walton C."/>
            <person name="Young S.K."/>
            <person name="Zeng Q."/>
            <person name="Gargeya S."/>
            <person name="Fitzgerald M."/>
            <person name="Haas B."/>
            <person name="Abouelleil A."/>
            <person name="Allen A.W."/>
            <person name="Alvarado L."/>
            <person name="Arachchi H.M."/>
            <person name="Berlin A.M."/>
            <person name="Chapman S.B."/>
            <person name="Gainer-Dewar J."/>
            <person name="Goldberg J."/>
            <person name="Griggs A."/>
            <person name="Gujja S."/>
            <person name="Hansen M."/>
            <person name="Howarth C."/>
            <person name="Imamovic A."/>
            <person name="Ireland A."/>
            <person name="Larimer J."/>
            <person name="McCowan C."/>
            <person name="Murphy C."/>
            <person name="Pearson M."/>
            <person name="Poon T.W."/>
            <person name="Priest M."/>
            <person name="Roberts A."/>
            <person name="Saif S."/>
            <person name="Shea T."/>
            <person name="Sisk P."/>
            <person name="Sykes S."/>
            <person name="Wortman J."/>
            <person name="Nusbaum C."/>
            <person name="Birren B."/>
        </authorList>
    </citation>
    <scope>NUCLEOTIDE SEQUENCE [LARGE SCALE GENOMIC DNA]</scope>
    <source>
        <strain evidence="16">maculatus3</strain>
    </source>
</reference>
<dbReference type="AlphaFoldDB" id="A0A182SVY3"/>
<sequence length="843" mass="95854">MGKGGSPRVCSLCQNRSSVTDTQTDDAFERITYHRFPANPQRLDQWLELCGLSKDIIPTLSYKFICSNHFEPECFERDLRAELLYGTKRITLKKDALPTIRVPKQQLKRKLTAADSCEEDDRQKRKVQVDKLLNGEIPVTEEIVNPFRKRACEDSSSREPDKSDMTQSELLQRIEELEQQTMDQRKEITQLQRTIDSKTERINFAKAEMVNAAISLQELKDHANRHVNERITEILSGRFGDGQLATIMAGPPDGSEDTFLQVLWTEAELVQALKLRGISKEAYSFLRHQMHYPLPEDAQIERWIHGAYLETGHNATALRILQIHASTLNDIELICTLNLLHISTPARYRYDSKRDQIIGPNAHLHCLTVQGLFSTWQQIVYIDFDLSVGREMMEKLITDLYHIGCKVVAITTDCDQTTVDVWRTLDVSSEQHYIRHPVTGHSVYVYACPDRTLVAIHRVLVEDGFLMQENNLLVSNATLMPFMVRYSASCGIYERYLSREILQNVACNSTLSREFISFNTTNTLRMLSSVEAEGSDLLSTLTTLFYLFIDWYELCTADACSVDNSAELQLITKLPYGMCEDEQNIVLDGMFDVMETIRCADSDNDFLPQAILMSINSMRKLLADLRATYPGQIGGIPMLRMSTVPMNETLLKLQERLRQDSKTHSVNDILYSLCKTVSCARQSSHATNNLLQLGGFSGEGSLENLRREDDPPDPDVPYVSDQNACSFLTQFAVARLGHKYDYLGERSVTIEQNNGQYAMKATDGDVRPSEVWKEQAKRLESYLRKALNEKKAGLASGLIDFILGRHPRMARDLVELYVRKRIAIKMQSLNSKLDAVSAQTTDS</sequence>
<keyword evidence="7 13" id="KW-0175">Coiled coil</keyword>
<dbReference type="SMART" id="SM00692">
    <property type="entry name" value="DM3"/>
    <property type="match status" value="1"/>
</dbReference>
<keyword evidence="6" id="KW-0805">Transcription regulation</keyword>
<evidence type="ECO:0000256" key="11">
    <source>
        <dbReference type="ARBA" id="ARBA00023306"/>
    </source>
</evidence>
<evidence type="ECO:0000256" key="8">
    <source>
        <dbReference type="ARBA" id="ARBA00023125"/>
    </source>
</evidence>
<evidence type="ECO:0000256" key="10">
    <source>
        <dbReference type="ARBA" id="ARBA00023242"/>
    </source>
</evidence>
<dbReference type="Pfam" id="PF05485">
    <property type="entry name" value="THAP"/>
    <property type="match status" value="1"/>
</dbReference>
<keyword evidence="10" id="KW-0539">Nucleus</keyword>
<dbReference type="InterPro" id="IPR006612">
    <property type="entry name" value="THAP_Znf"/>
</dbReference>
<keyword evidence="11" id="KW-0131">Cell cycle</keyword>
<accession>A0A182SVY3</accession>
<dbReference type="PROSITE" id="PS50950">
    <property type="entry name" value="ZF_THAP"/>
    <property type="match status" value="1"/>
</dbReference>
<dbReference type="GO" id="GO:0008270">
    <property type="term" value="F:zinc ion binding"/>
    <property type="evidence" value="ECO:0007669"/>
    <property type="project" value="UniProtKB-KW"/>
</dbReference>
<dbReference type="GO" id="GO:0005654">
    <property type="term" value="C:nucleoplasm"/>
    <property type="evidence" value="ECO:0007669"/>
    <property type="project" value="UniProtKB-SubCell"/>
</dbReference>
<proteinExistence type="inferred from homology"/>
<dbReference type="InterPro" id="IPR026516">
    <property type="entry name" value="THAP1/10"/>
</dbReference>
<evidence type="ECO:0000256" key="3">
    <source>
        <dbReference type="ARBA" id="ARBA00022723"/>
    </source>
</evidence>
<keyword evidence="9" id="KW-0804">Transcription</keyword>
<evidence type="ECO:0000256" key="13">
    <source>
        <dbReference type="SAM" id="Coils"/>
    </source>
</evidence>
<evidence type="ECO:0000256" key="12">
    <source>
        <dbReference type="PROSITE-ProRule" id="PRU00309"/>
    </source>
</evidence>
<evidence type="ECO:0000313" key="16">
    <source>
        <dbReference type="Proteomes" id="UP000075901"/>
    </source>
</evidence>
<name>A0A182SVY3_9DIPT</name>
<dbReference type="PANTHER" id="PTHR46600:SF1">
    <property type="entry name" value="THAP DOMAIN-CONTAINING PROTEIN 1"/>
    <property type="match status" value="1"/>
</dbReference>
<dbReference type="SUPFAM" id="SSF57716">
    <property type="entry name" value="Glucocorticoid receptor-like (DNA-binding domain)"/>
    <property type="match status" value="1"/>
</dbReference>
<evidence type="ECO:0000256" key="4">
    <source>
        <dbReference type="ARBA" id="ARBA00022771"/>
    </source>
</evidence>
<evidence type="ECO:0000256" key="6">
    <source>
        <dbReference type="ARBA" id="ARBA00023015"/>
    </source>
</evidence>
<evidence type="ECO:0000256" key="9">
    <source>
        <dbReference type="ARBA" id="ARBA00023163"/>
    </source>
</evidence>
<keyword evidence="3" id="KW-0479">Metal-binding</keyword>
<evidence type="ECO:0000256" key="7">
    <source>
        <dbReference type="ARBA" id="ARBA00023054"/>
    </source>
</evidence>
<evidence type="ECO:0000256" key="5">
    <source>
        <dbReference type="ARBA" id="ARBA00022833"/>
    </source>
</evidence>
<dbReference type="SMART" id="SM00980">
    <property type="entry name" value="THAP"/>
    <property type="match status" value="1"/>
</dbReference>
<feature type="domain" description="THAP-type" evidence="14">
    <location>
        <begin position="6"/>
        <end position="101"/>
    </location>
</feature>
<dbReference type="Proteomes" id="UP000075901">
    <property type="component" value="Unassembled WGS sequence"/>
</dbReference>
<dbReference type="EnsemblMetazoa" id="AMAM014515-RA">
    <property type="protein sequence ID" value="AMAM014515-PA"/>
    <property type="gene ID" value="AMAM014515"/>
</dbReference>
<keyword evidence="8 12" id="KW-0238">DNA-binding</keyword>